<organism evidence="1 2">
    <name type="scientific">Stenotrophomonas koreensis</name>
    <dbReference type="NCBI Taxonomy" id="266128"/>
    <lineage>
        <taxon>Bacteria</taxon>
        <taxon>Pseudomonadati</taxon>
        <taxon>Pseudomonadota</taxon>
        <taxon>Gammaproteobacteria</taxon>
        <taxon>Lysobacterales</taxon>
        <taxon>Lysobacteraceae</taxon>
        <taxon>Stenotrophomonas</taxon>
    </lineage>
</organism>
<dbReference type="Proteomes" id="UP000051254">
    <property type="component" value="Unassembled WGS sequence"/>
</dbReference>
<dbReference type="OrthoDB" id="5955872at2"/>
<accession>A0A0R0BU66</accession>
<reference evidence="1 2" key="1">
    <citation type="submission" date="2015-05" db="EMBL/GenBank/DDBJ databases">
        <title>Genome sequencing and analysis of members of genus Stenotrophomonas.</title>
        <authorList>
            <person name="Patil P.P."/>
            <person name="Midha S."/>
            <person name="Patil P.B."/>
        </authorList>
    </citation>
    <scope>NUCLEOTIDE SEQUENCE [LARGE SCALE GENOMIC DNA]</scope>
    <source>
        <strain evidence="1 2">DSM 17805</strain>
    </source>
</reference>
<dbReference type="PATRIC" id="fig|266128.3.peg.1267"/>
<gene>
    <name evidence="1" type="ORF">ABB25_00990</name>
</gene>
<evidence type="ECO:0000313" key="2">
    <source>
        <dbReference type="Proteomes" id="UP000051254"/>
    </source>
</evidence>
<dbReference type="RefSeq" id="WP_057662393.1">
    <property type="nucleotide sequence ID" value="NZ_LDJH01000002.1"/>
</dbReference>
<keyword evidence="2" id="KW-1185">Reference proteome</keyword>
<dbReference type="EMBL" id="LDJH01000002">
    <property type="protein sequence ID" value="KRG60800.1"/>
    <property type="molecule type" value="Genomic_DNA"/>
</dbReference>
<proteinExistence type="predicted"/>
<name>A0A0R0BU66_9GAMM</name>
<dbReference type="AlphaFoldDB" id="A0A0R0BU66"/>
<protein>
    <submittedName>
        <fullName evidence="1">Uncharacterized protein</fullName>
    </submittedName>
</protein>
<evidence type="ECO:0000313" key="1">
    <source>
        <dbReference type="EMBL" id="KRG60800.1"/>
    </source>
</evidence>
<comment type="caution">
    <text evidence="1">The sequence shown here is derived from an EMBL/GenBank/DDBJ whole genome shotgun (WGS) entry which is preliminary data.</text>
</comment>
<dbReference type="STRING" id="266128.ABB25_00990"/>
<sequence>MSDVRELLGRLGPTNIRFDVGRGGGVAELTNIDIAGALGMVPAGLGREVLEAAWCPDVAAMRRHKLRDVVVGLVVPELQRQSRRLCEAHLDLQLAEAALAWSNSATAEQRRHVDRARQVLAQVRAETWPTNTVEHLPALARAAVDEIREGLGRSDHATAVAVRIDPSNYAKLWRPVYRWLLQRMVEAESVAAMQLADAVRKGVA</sequence>